<feature type="domain" description="Trimeric autotransporter adhesin YadA-like stalk" evidence="14">
    <location>
        <begin position="570"/>
        <end position="598"/>
    </location>
</feature>
<keyword evidence="7" id="KW-0732">Signal</keyword>
<evidence type="ECO:0000256" key="1">
    <source>
        <dbReference type="ARBA" id="ARBA00004241"/>
    </source>
</evidence>
<dbReference type="Proteomes" id="UP000292627">
    <property type="component" value="Unassembled WGS sequence"/>
</dbReference>
<dbReference type="SUPFAM" id="SSF101967">
    <property type="entry name" value="Adhesin YadA, collagen-binding domain"/>
    <property type="match status" value="3"/>
</dbReference>
<feature type="domain" description="Trimeric autotransporter adhesin YadA-like head" evidence="13">
    <location>
        <begin position="456"/>
        <end position="474"/>
    </location>
</feature>
<dbReference type="SUPFAM" id="SSF54523">
    <property type="entry name" value="Pili subunits"/>
    <property type="match status" value="1"/>
</dbReference>
<evidence type="ECO:0000259" key="15">
    <source>
        <dbReference type="Pfam" id="PF13018"/>
    </source>
</evidence>
<evidence type="ECO:0000256" key="3">
    <source>
        <dbReference type="ARBA" id="ARBA00005848"/>
    </source>
</evidence>
<dbReference type="Gene3D" id="2.150.10.10">
    <property type="entry name" value="Serralysin-like metalloprotease, C-terminal"/>
    <property type="match status" value="2"/>
</dbReference>
<gene>
    <name evidence="16" type="ORF">EA660_15840</name>
</gene>
<feature type="domain" description="Trimeric autotransporter adhesin YadA-like stalk" evidence="14">
    <location>
        <begin position="1119"/>
        <end position="1154"/>
    </location>
</feature>
<feature type="domain" description="Trimeric autotransporter adhesin YadA-like stalk" evidence="14">
    <location>
        <begin position="751"/>
        <end position="779"/>
    </location>
</feature>
<comment type="subcellular location">
    <subcellularLocation>
        <location evidence="2">Cell outer membrane</location>
    </subcellularLocation>
    <subcellularLocation>
        <location evidence="1">Cell surface</location>
    </subcellularLocation>
</comment>
<dbReference type="InterPro" id="IPR045584">
    <property type="entry name" value="Pilin-like"/>
</dbReference>
<dbReference type="Pfam" id="PF03895">
    <property type="entry name" value="YadA_anchor"/>
    <property type="match status" value="1"/>
</dbReference>
<dbReference type="Gene3D" id="2.60.40.4050">
    <property type="match status" value="1"/>
</dbReference>
<keyword evidence="4" id="KW-0813">Transport</keyword>
<dbReference type="Gene3D" id="6.10.250.2040">
    <property type="match status" value="4"/>
</dbReference>
<feature type="compositionally biased region" description="Low complexity" evidence="11">
    <location>
        <begin position="121"/>
        <end position="147"/>
    </location>
</feature>
<feature type="domain" description="ESPR" evidence="15">
    <location>
        <begin position="1"/>
        <end position="46"/>
    </location>
</feature>
<dbReference type="InterPro" id="IPR011049">
    <property type="entry name" value="Serralysin-like_metalloprot_C"/>
</dbReference>
<evidence type="ECO:0000259" key="14">
    <source>
        <dbReference type="Pfam" id="PF05662"/>
    </source>
</evidence>
<dbReference type="InterPro" id="IPR024973">
    <property type="entry name" value="ESPR"/>
</dbReference>
<feature type="domain" description="Trimeric autotransporter adhesin YadA-like stalk" evidence="14">
    <location>
        <begin position="692"/>
        <end position="717"/>
    </location>
</feature>
<accession>A0A4Q8L634</accession>
<feature type="domain" description="Trimeric autotransporter adhesin YadA-like stalk" evidence="14">
    <location>
        <begin position="509"/>
        <end position="541"/>
    </location>
</feature>
<feature type="compositionally biased region" description="Polar residues" evidence="11">
    <location>
        <begin position="161"/>
        <end position="171"/>
    </location>
</feature>
<dbReference type="GO" id="GO:0009986">
    <property type="term" value="C:cell surface"/>
    <property type="evidence" value="ECO:0007669"/>
    <property type="project" value="UniProtKB-SubCell"/>
</dbReference>
<feature type="domain" description="Trimeric autotransporter adhesin YadA-like head" evidence="13">
    <location>
        <begin position="1195"/>
        <end position="1221"/>
    </location>
</feature>
<feature type="compositionally biased region" description="Basic and acidic residues" evidence="11">
    <location>
        <begin position="108"/>
        <end position="119"/>
    </location>
</feature>
<dbReference type="EMBL" id="SHMC01000007">
    <property type="protein sequence ID" value="TAA21826.1"/>
    <property type="molecule type" value="Genomic_DNA"/>
</dbReference>
<dbReference type="InterPro" id="IPR005594">
    <property type="entry name" value="YadA_C"/>
</dbReference>
<evidence type="ECO:0000259" key="12">
    <source>
        <dbReference type="Pfam" id="PF03895"/>
    </source>
</evidence>
<sequence length="1365" mass="133698">MNRIYRLIWNFRLGALVAVSELARPRQATSRRVGTPRRVAASRLAGACVAALLALPCAGLHAQQVDPRLEDLRALVDKYATADDAYVPQPASPQAANPPAQARSAVGKRAEPLASERRAAVRATAPAIAADADSTSTVAATTAAPEAAVPPPGKGGVQRATAGSTDGSTRITTAAVAGPTAVAAPTSSASLRLSTSESDTGSGTTTTATVAVPATVATPATTASVRLSTPALVSAQATSAPNLAGASTGTVLGNGGVVGGVGELLDPVLSSVLGGDGWVINGSQALNSDNVQKAYTTVNVLGIPTVTLSPVGAALGALGGAATGGNSHLTLVGGVVSNSYLTNVNSGNPGGLLGVLLPDGSPAYATNCVNVLGVITADCWAVNAAQDYQTLVGEGATANGSKEVVIGSNASHTLPSVDATSVYAGGFVDANYDARLGHSVVVGDSASGSANGQTILGANATSNQANSVALGYRSNASRGAASGYSAYGLTAAQTSAGEVAIGAAGNERQLTHVAAGNQDTDAVNVAQLRGAVSQIQAIGDGAVMYDVDAGGVVLDHVTLGATGSGAPVGISNVAAGVAQTDAVNVGQLAPAVAALGGGAAIDPTTGAVSGPVYALDDGTNTGTRTNYTNVGTALENLDGRTTSNTTNITNLLDGTAGLVRQDPTSLTVSVAGQTGGTQVDLRNASGQARTLSGVAAGQQDEDAVNLAQLRAVSGGVDDLSARVVQYDVDAGGTVLNHVTLGAAGSGTPVGISNVAAGVAQTDAVNVGQLAPAVAALGGGAAIDPTTGAVSGPVYALDDGTNTGTRANYTNVGTALENLDGRTTSNTTNIANLLDGTAGLVRQDPTSLAVSVAGQTGGTQVSFRNASGQARTLSGVAAGQQDEDAVNMAQLRQVSGDMDSLNARAVQYDVDANGAVLDHITLGANGSGAPVGLSNLAAGAVNASSSDAVNGAQLFATHGAISQFFGGTTQYDSSTGTWTGPTFNITQIDGSGGTVGSSYTNVSDAFGAVSNSLVNLNTRLGQLQSATYSSKYLAVQSTRAAATATGTDGVAIGPEAAAAGAGSVAVGAGASAGQDNSVALGAGSTTSVGAQSGYDGAYVAAGSSNSAGEVSVGSTGGERKVTHVADGSDRYDAVNVGQLQGGVNYAIDRANAYTDQQLQNIQVESGGMFRANDTAGLGQPAASGDNATAGGAGAVASGSGSTAIGSGAQATADRSVALGAGSVADRVGTVSVGSSGAQRQITNVAAGTADNDAVNFAQFNRGLAGVQDWSRNYVDQRFNETRRDIQRVDDRAMAGVASAMAVAGLPQAYEPGRSMAAMAVSGYDGEAGVALGVSAISEGGRWVYRLSGTTNTRGDAGVSVGAGIQW</sequence>
<reference evidence="16 17" key="1">
    <citation type="submission" date="2019-02" db="EMBL/GenBank/DDBJ databases">
        <title>WGS of Pseudoxanthomonas species novum from clinical isolates.</title>
        <authorList>
            <person name="Bernier A.-M."/>
            <person name="Bernard K."/>
            <person name="Vachon A."/>
        </authorList>
    </citation>
    <scope>NUCLEOTIDE SEQUENCE [LARGE SCALE GENOMIC DNA]</scope>
    <source>
        <strain evidence="16 17">NML171200</strain>
    </source>
</reference>
<keyword evidence="8" id="KW-0653">Protein transport</keyword>
<feature type="compositionally biased region" description="Low complexity" evidence="11">
    <location>
        <begin position="172"/>
        <end position="206"/>
    </location>
</feature>
<dbReference type="InterPro" id="IPR008635">
    <property type="entry name" value="Coiled_stalk_dom"/>
</dbReference>
<feature type="region of interest" description="Disordered" evidence="11">
    <location>
        <begin position="1171"/>
        <end position="1205"/>
    </location>
</feature>
<evidence type="ECO:0000256" key="2">
    <source>
        <dbReference type="ARBA" id="ARBA00004442"/>
    </source>
</evidence>
<feature type="domain" description="Trimeric autotransporter adhesin YadA-like stalk" evidence="14">
    <location>
        <begin position="933"/>
        <end position="969"/>
    </location>
</feature>
<feature type="domain" description="Trimeric autotransporter adhesin YadA-like stalk" evidence="14">
    <location>
        <begin position="873"/>
        <end position="899"/>
    </location>
</feature>
<evidence type="ECO:0000256" key="6">
    <source>
        <dbReference type="ARBA" id="ARBA00022692"/>
    </source>
</evidence>
<feature type="compositionally biased region" description="Low complexity" evidence="11">
    <location>
        <begin position="1180"/>
        <end position="1205"/>
    </location>
</feature>
<evidence type="ECO:0000313" key="16">
    <source>
        <dbReference type="EMBL" id="TAA21826.1"/>
    </source>
</evidence>
<dbReference type="Gene3D" id="3.30.1300.30">
    <property type="entry name" value="GSPII I/J protein-like"/>
    <property type="match status" value="1"/>
</dbReference>
<feature type="compositionally biased region" description="Low complexity" evidence="11">
    <location>
        <begin position="88"/>
        <end position="102"/>
    </location>
</feature>
<name>A0A4Q8L634_9GAMM</name>
<organism evidence="16 17">
    <name type="scientific">Pseudoxanthomonas winnipegensis</name>
    <dbReference type="NCBI Taxonomy" id="2480810"/>
    <lineage>
        <taxon>Bacteria</taxon>
        <taxon>Pseudomonadati</taxon>
        <taxon>Pseudomonadota</taxon>
        <taxon>Gammaproteobacteria</taxon>
        <taxon>Lysobacterales</taxon>
        <taxon>Lysobacteraceae</taxon>
        <taxon>Pseudoxanthomonas</taxon>
    </lineage>
</organism>
<protein>
    <submittedName>
        <fullName evidence="16">Hemagglutinin</fullName>
    </submittedName>
</protein>
<proteinExistence type="inferred from homology"/>
<comment type="caution">
    <text evidence="16">The sequence shown here is derived from an EMBL/GenBank/DDBJ whole genome shotgun (WGS) entry which is preliminary data.</text>
</comment>
<keyword evidence="10" id="KW-0998">Cell outer membrane</keyword>
<dbReference type="Pfam" id="PF05662">
    <property type="entry name" value="YadA_stalk"/>
    <property type="match status" value="8"/>
</dbReference>
<evidence type="ECO:0000256" key="5">
    <source>
        <dbReference type="ARBA" id="ARBA00022452"/>
    </source>
</evidence>
<keyword evidence="9" id="KW-0472">Membrane</keyword>
<evidence type="ECO:0000256" key="11">
    <source>
        <dbReference type="SAM" id="MobiDB-lite"/>
    </source>
</evidence>
<dbReference type="InterPro" id="IPR008640">
    <property type="entry name" value="Adhesin_Head_dom"/>
</dbReference>
<dbReference type="OrthoDB" id="5988697at2"/>
<comment type="similarity">
    <text evidence="3">Belongs to the autotransporter-2 (AT-2) (TC 1.B.40) family.</text>
</comment>
<dbReference type="Pfam" id="PF05658">
    <property type="entry name" value="YadA_head"/>
    <property type="match status" value="3"/>
</dbReference>
<evidence type="ECO:0000256" key="4">
    <source>
        <dbReference type="ARBA" id="ARBA00022448"/>
    </source>
</evidence>
<dbReference type="GO" id="GO:0009279">
    <property type="term" value="C:cell outer membrane"/>
    <property type="evidence" value="ECO:0007669"/>
    <property type="project" value="UniProtKB-SubCell"/>
</dbReference>
<feature type="domain" description="Trimeric autotransporter adhesin YadA-like stalk" evidence="14">
    <location>
        <begin position="1239"/>
        <end position="1259"/>
    </location>
</feature>
<feature type="domain" description="Trimeric autotransporter adhesin YadA-like head" evidence="13">
    <location>
        <begin position="1043"/>
        <end position="1069"/>
    </location>
</feature>
<evidence type="ECO:0000256" key="9">
    <source>
        <dbReference type="ARBA" id="ARBA00023136"/>
    </source>
</evidence>
<keyword evidence="6" id="KW-0812">Transmembrane</keyword>
<evidence type="ECO:0000256" key="7">
    <source>
        <dbReference type="ARBA" id="ARBA00022729"/>
    </source>
</evidence>
<evidence type="ECO:0000256" key="10">
    <source>
        <dbReference type="ARBA" id="ARBA00023237"/>
    </source>
</evidence>
<evidence type="ECO:0000313" key="17">
    <source>
        <dbReference type="Proteomes" id="UP000292627"/>
    </source>
</evidence>
<evidence type="ECO:0000259" key="13">
    <source>
        <dbReference type="Pfam" id="PF05658"/>
    </source>
</evidence>
<evidence type="ECO:0000256" key="8">
    <source>
        <dbReference type="ARBA" id="ARBA00022927"/>
    </source>
</evidence>
<keyword evidence="5" id="KW-1134">Transmembrane beta strand</keyword>
<dbReference type="GO" id="GO:0015031">
    <property type="term" value="P:protein transport"/>
    <property type="evidence" value="ECO:0007669"/>
    <property type="project" value="UniProtKB-KW"/>
</dbReference>
<feature type="region of interest" description="Disordered" evidence="11">
    <location>
        <begin position="87"/>
        <end position="206"/>
    </location>
</feature>
<dbReference type="Pfam" id="PF13018">
    <property type="entry name" value="ESPR"/>
    <property type="match status" value="1"/>
</dbReference>
<feature type="domain" description="Trimeric autotransporter adhesin YadA-like C-terminal membrane anchor" evidence="12">
    <location>
        <begin position="1305"/>
        <end position="1365"/>
    </location>
</feature>
<dbReference type="Gene3D" id="1.20.5.170">
    <property type="match status" value="3"/>
</dbReference>